<evidence type="ECO:0000256" key="2">
    <source>
        <dbReference type="ARBA" id="ARBA00022603"/>
    </source>
</evidence>
<protein>
    <recommendedName>
        <fullName evidence="5">tRNA (cytidine/uridine-2'-O-)-methyltransferase TrmJ</fullName>
        <ecNumber evidence="5">2.1.1.200</ecNumber>
    </recommendedName>
    <alternativeName>
        <fullName evidence="5">tRNA (cytidine(32)/uridine(32)-2'-O)-methyltransferase</fullName>
    </alternativeName>
    <alternativeName>
        <fullName evidence="5">tRNA Cm32/Um32 methyltransferase</fullName>
    </alternativeName>
</protein>
<evidence type="ECO:0000313" key="7">
    <source>
        <dbReference type="EMBL" id="QQD17124.1"/>
    </source>
</evidence>
<sequence length="267" mass="29583">MTERSQLDNIRIVLVNTSHPGNIGAVARAMKNMAVSDLALVAPRKYPHDEATWRASNAADVLDSATVYDTLEEAIADCSLVVGTSARGRTIPWPLLDPRHCAERAYAEAGQHKVALVFGREDRGLTNDELQLCNLHVNIPANEEYSSLNLAMAVQVLCYELRMTHLSGVEGQLSDNPMADWDMPPATADALQRYFVHLEETLVEMGFLNPKAPKQLMTRLRRLYTRARPDEMEVNILRGILTATQYQIRQGKDATADLPEGVSEADG</sequence>
<dbReference type="AlphaFoldDB" id="A0A7T4QYF2"/>
<dbReference type="GO" id="GO:0002128">
    <property type="term" value="P:tRNA nucleoside ribose methylation"/>
    <property type="evidence" value="ECO:0007669"/>
    <property type="project" value="TreeGrafter"/>
</dbReference>
<accession>A0A7T4QYF2</accession>
<comment type="catalytic activity">
    <reaction evidence="5">
        <text>uridine(32) in tRNA + S-adenosyl-L-methionine = 2'-O-methyluridine(32) in tRNA + S-adenosyl-L-homocysteine + H(+)</text>
        <dbReference type="Rhea" id="RHEA:42936"/>
        <dbReference type="Rhea" id="RHEA-COMP:10107"/>
        <dbReference type="Rhea" id="RHEA-COMP:10290"/>
        <dbReference type="ChEBI" id="CHEBI:15378"/>
        <dbReference type="ChEBI" id="CHEBI:57856"/>
        <dbReference type="ChEBI" id="CHEBI:59789"/>
        <dbReference type="ChEBI" id="CHEBI:65315"/>
        <dbReference type="ChEBI" id="CHEBI:74478"/>
        <dbReference type="EC" id="2.1.1.200"/>
    </reaction>
</comment>
<dbReference type="Gene3D" id="1.10.8.590">
    <property type="match status" value="1"/>
</dbReference>
<keyword evidence="5" id="KW-0819">tRNA processing</keyword>
<dbReference type="InterPro" id="IPR029028">
    <property type="entry name" value="Alpha/beta_knot_MTases"/>
</dbReference>
<dbReference type="PANTHER" id="PTHR42786:SF2">
    <property type="entry name" value="TRNA (CYTIDINE_URIDINE-2'-O-)-METHYLTRANSFERASE TRMJ"/>
    <property type="match status" value="1"/>
</dbReference>
<comment type="subcellular location">
    <subcellularLocation>
        <location evidence="5">Cytoplasm</location>
    </subcellularLocation>
</comment>
<comment type="subunit">
    <text evidence="5">Homodimer.</text>
</comment>
<keyword evidence="5" id="KW-0963">Cytoplasm</keyword>
<keyword evidence="3 7" id="KW-0808">Transferase</keyword>
<gene>
    <name evidence="5 7" type="primary">trmJ</name>
    <name evidence="7" type="ORF">I6N98_12185</name>
</gene>
<evidence type="ECO:0000259" key="6">
    <source>
        <dbReference type="Pfam" id="PF00588"/>
    </source>
</evidence>
<dbReference type="NCBIfam" id="NF011694">
    <property type="entry name" value="PRK15114.1"/>
    <property type="match status" value="1"/>
</dbReference>
<evidence type="ECO:0000313" key="8">
    <source>
        <dbReference type="Proteomes" id="UP000596063"/>
    </source>
</evidence>
<dbReference type="RefSeq" id="WP_198568626.1">
    <property type="nucleotide sequence ID" value="NZ_CP066167.1"/>
</dbReference>
<dbReference type="PIRSF" id="PIRSF004808">
    <property type="entry name" value="LasT"/>
    <property type="match status" value="1"/>
</dbReference>
<dbReference type="Pfam" id="PF00588">
    <property type="entry name" value="SpoU_methylase"/>
    <property type="match status" value="1"/>
</dbReference>
<dbReference type="InterPro" id="IPR001537">
    <property type="entry name" value="SpoU_MeTrfase"/>
</dbReference>
<dbReference type="EMBL" id="CP066167">
    <property type="protein sequence ID" value="QQD17124.1"/>
    <property type="molecule type" value="Genomic_DNA"/>
</dbReference>
<dbReference type="GO" id="GO:0160206">
    <property type="term" value="F:tRNA (cytidine(32)/uridine(32)-2'-O)-methyltransferase activity"/>
    <property type="evidence" value="ECO:0007669"/>
    <property type="project" value="UniProtKB-EC"/>
</dbReference>
<feature type="domain" description="tRNA/rRNA methyltransferase SpoU type" evidence="6">
    <location>
        <begin position="10"/>
        <end position="159"/>
    </location>
</feature>
<dbReference type="NCBIfam" id="TIGR00050">
    <property type="entry name" value="rRNA_methyl_1"/>
    <property type="match status" value="1"/>
</dbReference>
<comment type="function">
    <text evidence="5">Catalyzes the formation of 2'O-methylated cytidine (Cm32) or 2'O-methylated uridine (Um32) at position 32 in tRNA.</text>
</comment>
<dbReference type="Proteomes" id="UP000596063">
    <property type="component" value="Chromosome"/>
</dbReference>
<keyword evidence="2 5" id="KW-0489">Methyltransferase</keyword>
<keyword evidence="4 5" id="KW-0949">S-adenosyl-L-methionine</keyword>
<dbReference type="Gene3D" id="3.40.1280.10">
    <property type="match status" value="1"/>
</dbReference>
<dbReference type="PANTHER" id="PTHR42786">
    <property type="entry name" value="TRNA/RRNA METHYLTRANSFERASE"/>
    <property type="match status" value="1"/>
</dbReference>
<comment type="catalytic activity">
    <reaction evidence="5">
        <text>cytidine(32) in tRNA + S-adenosyl-L-methionine = 2'-O-methylcytidine(32) in tRNA + S-adenosyl-L-homocysteine + H(+)</text>
        <dbReference type="Rhea" id="RHEA:42932"/>
        <dbReference type="Rhea" id="RHEA-COMP:10288"/>
        <dbReference type="Rhea" id="RHEA-COMP:10289"/>
        <dbReference type="ChEBI" id="CHEBI:15378"/>
        <dbReference type="ChEBI" id="CHEBI:57856"/>
        <dbReference type="ChEBI" id="CHEBI:59789"/>
        <dbReference type="ChEBI" id="CHEBI:74495"/>
        <dbReference type="ChEBI" id="CHEBI:82748"/>
        <dbReference type="EC" id="2.1.1.200"/>
    </reaction>
</comment>
<dbReference type="SUPFAM" id="SSF75217">
    <property type="entry name" value="alpha/beta knot"/>
    <property type="match status" value="1"/>
</dbReference>
<evidence type="ECO:0000256" key="3">
    <source>
        <dbReference type="ARBA" id="ARBA00022679"/>
    </source>
</evidence>
<proteinExistence type="inferred from homology"/>
<evidence type="ECO:0000256" key="5">
    <source>
        <dbReference type="RuleBase" id="RU362024"/>
    </source>
</evidence>
<comment type="similarity">
    <text evidence="1">Belongs to the class IV-like SAM-binding methyltransferase superfamily. RNA methyltransferase TrmH family.</text>
</comment>
<dbReference type="EC" id="2.1.1.200" evidence="5"/>
<dbReference type="GO" id="GO:0005829">
    <property type="term" value="C:cytosol"/>
    <property type="evidence" value="ECO:0007669"/>
    <property type="project" value="TreeGrafter"/>
</dbReference>
<evidence type="ECO:0000256" key="4">
    <source>
        <dbReference type="ARBA" id="ARBA00022691"/>
    </source>
</evidence>
<dbReference type="InterPro" id="IPR029026">
    <property type="entry name" value="tRNA_m1G_MTases_N"/>
</dbReference>
<dbReference type="CDD" id="cd18093">
    <property type="entry name" value="SpoU-like_TrmJ"/>
    <property type="match status" value="1"/>
</dbReference>
<organism evidence="7 8">
    <name type="scientific">Spongiibacter nanhainus</name>
    <dbReference type="NCBI Taxonomy" id="2794344"/>
    <lineage>
        <taxon>Bacteria</taxon>
        <taxon>Pseudomonadati</taxon>
        <taxon>Pseudomonadota</taxon>
        <taxon>Gammaproteobacteria</taxon>
        <taxon>Cellvibrionales</taxon>
        <taxon>Spongiibacteraceae</taxon>
        <taxon>Spongiibacter</taxon>
    </lineage>
</organism>
<dbReference type="KEGG" id="snan:I6N98_12185"/>
<name>A0A7T4QYF2_9GAMM</name>
<evidence type="ECO:0000256" key="1">
    <source>
        <dbReference type="ARBA" id="ARBA00007228"/>
    </source>
</evidence>
<dbReference type="FunFam" id="3.40.1280.10:FF:000006">
    <property type="entry name" value="Uncharacterized tRNA/rRNA methyltransferase HI_0380"/>
    <property type="match status" value="1"/>
</dbReference>
<keyword evidence="8" id="KW-1185">Reference proteome</keyword>
<dbReference type="InterPro" id="IPR004384">
    <property type="entry name" value="RNA_MeTrfase_TrmJ/LasT"/>
</dbReference>
<dbReference type="GO" id="GO:0003723">
    <property type="term" value="F:RNA binding"/>
    <property type="evidence" value="ECO:0007669"/>
    <property type="project" value="InterPro"/>
</dbReference>
<reference evidence="7 8" key="1">
    <citation type="submission" date="2020-12" db="EMBL/GenBank/DDBJ databases">
        <authorList>
            <person name="Shan Y."/>
        </authorList>
    </citation>
    <scope>NUCLEOTIDE SEQUENCE [LARGE SCALE GENOMIC DNA]</scope>
    <source>
        <strain evidence="8">csc3.9</strain>
    </source>
</reference>